<proteinExistence type="predicted"/>
<dbReference type="AlphaFoldDB" id="A0A1Z5JCG3"/>
<sequence>MTAETNVAAALALNNIGLSLVSHDCHELAIAAFCDSLSLLRCLHSPESVHQIMARANQFLACWKDFVSLQEERRDERHSFLRICRRDMPHESLTTALHNEVEQIILLNSTSFNLTFLSFAESPISRAERSPFHCGVFESIILNNLASAFICAWEQQPNNLQLADKALEIWGQNAILLERMLCNGIYDDSLRSQVSSLHVFVLCCIERTATVLGLQAVAVEFSNQIMTEYSYFCEIDEEEGAYEIPTDIAAASAA</sequence>
<protein>
    <submittedName>
        <fullName evidence="1">Uncharacterized protein</fullName>
    </submittedName>
</protein>
<keyword evidence="2" id="KW-1185">Reference proteome</keyword>
<gene>
    <name evidence="1" type="ORF">FisN_7Lh043</name>
</gene>
<dbReference type="EMBL" id="BDSP01000044">
    <property type="protein sequence ID" value="GAX11675.1"/>
    <property type="molecule type" value="Genomic_DNA"/>
</dbReference>
<name>A0A1Z5JCG3_FISSO</name>
<reference evidence="1 2" key="1">
    <citation type="journal article" date="2015" name="Plant Cell">
        <title>Oil accumulation by the oleaginous diatom Fistulifera solaris as revealed by the genome and transcriptome.</title>
        <authorList>
            <person name="Tanaka T."/>
            <person name="Maeda Y."/>
            <person name="Veluchamy A."/>
            <person name="Tanaka M."/>
            <person name="Abida H."/>
            <person name="Marechal E."/>
            <person name="Bowler C."/>
            <person name="Muto M."/>
            <person name="Sunaga Y."/>
            <person name="Tanaka M."/>
            <person name="Yoshino T."/>
            <person name="Taniguchi T."/>
            <person name="Fukuda Y."/>
            <person name="Nemoto M."/>
            <person name="Matsumoto M."/>
            <person name="Wong P.S."/>
            <person name="Aburatani S."/>
            <person name="Fujibuchi W."/>
        </authorList>
    </citation>
    <scope>NUCLEOTIDE SEQUENCE [LARGE SCALE GENOMIC DNA]</scope>
    <source>
        <strain evidence="1 2">JPCC DA0580</strain>
    </source>
</reference>
<comment type="caution">
    <text evidence="1">The sequence shown here is derived from an EMBL/GenBank/DDBJ whole genome shotgun (WGS) entry which is preliminary data.</text>
</comment>
<organism evidence="1 2">
    <name type="scientific">Fistulifera solaris</name>
    <name type="common">Oleaginous diatom</name>
    <dbReference type="NCBI Taxonomy" id="1519565"/>
    <lineage>
        <taxon>Eukaryota</taxon>
        <taxon>Sar</taxon>
        <taxon>Stramenopiles</taxon>
        <taxon>Ochrophyta</taxon>
        <taxon>Bacillariophyta</taxon>
        <taxon>Bacillariophyceae</taxon>
        <taxon>Bacillariophycidae</taxon>
        <taxon>Naviculales</taxon>
        <taxon>Naviculaceae</taxon>
        <taxon>Fistulifera</taxon>
    </lineage>
</organism>
<evidence type="ECO:0000313" key="1">
    <source>
        <dbReference type="EMBL" id="GAX11675.1"/>
    </source>
</evidence>
<dbReference type="Proteomes" id="UP000198406">
    <property type="component" value="Unassembled WGS sequence"/>
</dbReference>
<accession>A0A1Z5JCG3</accession>
<dbReference type="InParanoid" id="A0A1Z5JCG3"/>
<evidence type="ECO:0000313" key="2">
    <source>
        <dbReference type="Proteomes" id="UP000198406"/>
    </source>
</evidence>